<dbReference type="EMBL" id="JQFZ01000047">
    <property type="protein sequence ID" value="KGO61301.1"/>
    <property type="molecule type" value="Genomic_DNA"/>
</dbReference>
<dbReference type="OrthoDB" id="2117453at2759"/>
<feature type="transmembrane region" description="Helical" evidence="1">
    <location>
        <begin position="59"/>
        <end position="85"/>
    </location>
</feature>
<proteinExistence type="predicted"/>
<keyword evidence="1" id="KW-0812">Transmembrane</keyword>
<accession>A0A0A2J787</accession>
<protein>
    <recommendedName>
        <fullName evidence="4">MARVEL domain-containing protein</fullName>
    </recommendedName>
</protein>
<sequence>MLALSIVLYVLLGTSLAFAIVELGLSAFITAAYSGTQEITTWNAYSGYSYGQINVEPPAILVFLVFSSVWTILVTVAALALPWYYTRKGFVTAKLNTVLAATFVAIYFVTMVFWLACFADLASLLGGGTSLNPYYNAVLAFGVLLWLLFVALVVFTILAMCGVLVSDWAGYQSLRKENEVAAHQTSADPAHEAPMSELPSA</sequence>
<evidence type="ECO:0008006" key="4">
    <source>
        <dbReference type="Google" id="ProtNLM"/>
    </source>
</evidence>
<evidence type="ECO:0000313" key="3">
    <source>
        <dbReference type="Proteomes" id="UP000030143"/>
    </source>
</evidence>
<keyword evidence="1" id="KW-1133">Transmembrane helix</keyword>
<dbReference type="AlphaFoldDB" id="A0A0A2J787"/>
<feature type="transmembrane region" description="Helical" evidence="1">
    <location>
        <begin position="97"/>
        <end position="125"/>
    </location>
</feature>
<comment type="caution">
    <text evidence="2">The sequence shown here is derived from an EMBL/GenBank/DDBJ whole genome shotgun (WGS) entry which is preliminary data.</text>
</comment>
<dbReference type="HOGENOM" id="CLU_116841_0_0_1"/>
<name>A0A0A2J787_PENEN</name>
<dbReference type="STRING" id="27334.A0A0A2J787"/>
<dbReference type="PhylomeDB" id="A0A0A2J787"/>
<evidence type="ECO:0000256" key="1">
    <source>
        <dbReference type="SAM" id="Phobius"/>
    </source>
</evidence>
<keyword evidence="3" id="KW-1185">Reference proteome</keyword>
<dbReference type="VEuPathDB" id="FungiDB:PEXP_040520"/>
<organism evidence="2 3">
    <name type="scientific">Penicillium expansum</name>
    <name type="common">Blue mold rot fungus</name>
    <dbReference type="NCBI Taxonomy" id="27334"/>
    <lineage>
        <taxon>Eukaryota</taxon>
        <taxon>Fungi</taxon>
        <taxon>Dikarya</taxon>
        <taxon>Ascomycota</taxon>
        <taxon>Pezizomycotina</taxon>
        <taxon>Eurotiomycetes</taxon>
        <taxon>Eurotiomycetidae</taxon>
        <taxon>Eurotiales</taxon>
        <taxon>Aspergillaceae</taxon>
        <taxon>Penicillium</taxon>
    </lineage>
</organism>
<feature type="transmembrane region" description="Helical" evidence="1">
    <location>
        <begin position="137"/>
        <end position="165"/>
    </location>
</feature>
<dbReference type="GeneID" id="27680849"/>
<gene>
    <name evidence="2" type="ORF">PEX2_081590</name>
</gene>
<dbReference type="RefSeq" id="XP_016602177.1">
    <property type="nucleotide sequence ID" value="XM_016745429.1"/>
</dbReference>
<evidence type="ECO:0000313" key="2">
    <source>
        <dbReference type="EMBL" id="KGO61301.1"/>
    </source>
</evidence>
<dbReference type="Proteomes" id="UP000030143">
    <property type="component" value="Unassembled WGS sequence"/>
</dbReference>
<keyword evidence="1" id="KW-0472">Membrane</keyword>
<reference evidence="2 3" key="1">
    <citation type="journal article" date="2015" name="Mol. Plant Microbe Interact.">
        <title>Genome, transcriptome, and functional analyses of Penicillium expansum provide new insights into secondary metabolism and pathogenicity.</title>
        <authorList>
            <person name="Ballester A.R."/>
            <person name="Marcet-Houben M."/>
            <person name="Levin E."/>
            <person name="Sela N."/>
            <person name="Selma-Lazaro C."/>
            <person name="Carmona L."/>
            <person name="Wisniewski M."/>
            <person name="Droby S."/>
            <person name="Gonzalez-Candelas L."/>
            <person name="Gabaldon T."/>
        </authorList>
    </citation>
    <scope>NUCLEOTIDE SEQUENCE [LARGE SCALE GENOMIC DNA]</scope>
    <source>
        <strain evidence="2 3">MD-8</strain>
    </source>
</reference>